<dbReference type="AlphaFoldDB" id="A0A1V8RP14"/>
<evidence type="ECO:0000313" key="3">
    <source>
        <dbReference type="Proteomes" id="UP000191905"/>
    </source>
</evidence>
<protein>
    <recommendedName>
        <fullName evidence="1">HTH cro/C1-type domain-containing protein</fullName>
    </recommendedName>
</protein>
<evidence type="ECO:0000313" key="2">
    <source>
        <dbReference type="EMBL" id="OQM74908.1"/>
    </source>
</evidence>
<feature type="domain" description="HTH cro/C1-type" evidence="1">
    <location>
        <begin position="33"/>
        <end position="67"/>
    </location>
</feature>
<dbReference type="InterPro" id="IPR001387">
    <property type="entry name" value="Cro/C1-type_HTH"/>
</dbReference>
<reference evidence="2 3" key="1">
    <citation type="journal article" date="2016" name="Int. J. Syst. Evol. Microbiol.">
        <title>Pseudaminobacter manganicus sp. nov., isolated from sludge of a manganese mine.</title>
        <authorList>
            <person name="Li J."/>
            <person name="Huang J."/>
            <person name="Liao S."/>
            <person name="Wang G."/>
        </authorList>
    </citation>
    <scope>NUCLEOTIDE SEQUENCE [LARGE SCALE GENOMIC DNA]</scope>
    <source>
        <strain evidence="2 3">JH-7</strain>
    </source>
</reference>
<dbReference type="STRING" id="1873176.BFN67_04645"/>
<proteinExistence type="predicted"/>
<dbReference type="GO" id="GO:0003677">
    <property type="term" value="F:DNA binding"/>
    <property type="evidence" value="ECO:0007669"/>
    <property type="project" value="InterPro"/>
</dbReference>
<gene>
    <name evidence="2" type="ORF">BFN67_04645</name>
</gene>
<dbReference type="PROSITE" id="PS50943">
    <property type="entry name" value="HTH_CROC1"/>
    <property type="match status" value="1"/>
</dbReference>
<name>A0A1V8RP14_9HYPH</name>
<dbReference type="InterPro" id="IPR010982">
    <property type="entry name" value="Lambda_DNA-bd_dom_sf"/>
</dbReference>
<evidence type="ECO:0000259" key="1">
    <source>
        <dbReference type="PROSITE" id="PS50943"/>
    </source>
</evidence>
<accession>A0A1V8RP14</accession>
<dbReference type="Gene3D" id="1.10.260.40">
    <property type="entry name" value="lambda repressor-like DNA-binding domains"/>
    <property type="match status" value="1"/>
</dbReference>
<sequence length="210" mass="23538">MDKAVDGNPDVPDINFGRLTWFVEQLEKHGITVTVEGVRKWFYGETKPRDKTLNALAVILKVDPDWLASGRSPALTDREVKQIGNISSGVQALVAGFVQMDGGHTAFPATDDRDAKEKHIDLYAIIRGAKYNFHIATIVRKGDETRIVVSRKAEGSTVVIAVERIEGFAIRIYEIDWATIVEKGERQNNDISFLLEDVAPREIESFKDRI</sequence>
<keyword evidence="3" id="KW-1185">Reference proteome</keyword>
<comment type="caution">
    <text evidence="2">The sequence shown here is derived from an EMBL/GenBank/DDBJ whole genome shotgun (WGS) entry which is preliminary data.</text>
</comment>
<organism evidence="2 3">
    <name type="scientific">Manganibacter manganicus</name>
    <dbReference type="NCBI Taxonomy" id="1873176"/>
    <lineage>
        <taxon>Bacteria</taxon>
        <taxon>Pseudomonadati</taxon>
        <taxon>Pseudomonadota</taxon>
        <taxon>Alphaproteobacteria</taxon>
        <taxon>Hyphomicrobiales</taxon>
        <taxon>Phyllobacteriaceae</taxon>
        <taxon>Manganibacter</taxon>
    </lineage>
</organism>
<dbReference type="EMBL" id="MDET01000023">
    <property type="protein sequence ID" value="OQM74908.1"/>
    <property type="molecule type" value="Genomic_DNA"/>
</dbReference>
<dbReference type="Proteomes" id="UP000191905">
    <property type="component" value="Unassembled WGS sequence"/>
</dbReference>